<feature type="region of interest" description="Disordered" evidence="1">
    <location>
        <begin position="102"/>
        <end position="137"/>
    </location>
</feature>
<sequence>MVEQQQSQELQHKQLSQAQLELHEAISDAVTKADQPNGSKKAGSEYPPRFSKVYSFLGSLFDPSTTGHLDELEKMSQVDREIIQVLMRNLASNLEEHIKIAGGSKNGGKADNSQIMLPGNQSKSSDLKPPQQGKLTHQNLSASPYHQELGAQMSFAGRSLPNSIGTESSSAASMMNPQSFGDSKMFMNTVKVKPNAGAVPMMQSQPSGVSTFVDSSLHGTDGNVEFGGGNPLEGQI</sequence>
<evidence type="ECO:0000256" key="1">
    <source>
        <dbReference type="SAM" id="MobiDB-lite"/>
    </source>
</evidence>
<feature type="compositionally biased region" description="Polar residues" evidence="1">
    <location>
        <begin position="111"/>
        <end position="124"/>
    </location>
</feature>
<evidence type="ECO:0000313" key="2">
    <source>
        <dbReference type="EMBL" id="CAE0680775.1"/>
    </source>
</evidence>
<accession>A0A7S3ZEE9</accession>
<dbReference type="EMBL" id="HBIV01046618">
    <property type="protein sequence ID" value="CAE0680775.1"/>
    <property type="molecule type" value="Transcribed_RNA"/>
</dbReference>
<organism evidence="2">
    <name type="scientific">Lotharella globosa</name>
    <dbReference type="NCBI Taxonomy" id="91324"/>
    <lineage>
        <taxon>Eukaryota</taxon>
        <taxon>Sar</taxon>
        <taxon>Rhizaria</taxon>
        <taxon>Cercozoa</taxon>
        <taxon>Chlorarachniophyceae</taxon>
        <taxon>Lotharella</taxon>
    </lineage>
</organism>
<feature type="region of interest" description="Disordered" evidence="1">
    <location>
        <begin position="26"/>
        <end position="46"/>
    </location>
</feature>
<proteinExistence type="predicted"/>
<dbReference type="Pfam" id="PF24904">
    <property type="entry name" value="RVE6"/>
    <property type="match status" value="1"/>
</dbReference>
<reference evidence="2" key="1">
    <citation type="submission" date="2021-01" db="EMBL/GenBank/DDBJ databases">
        <authorList>
            <person name="Corre E."/>
            <person name="Pelletier E."/>
            <person name="Niang G."/>
            <person name="Scheremetjew M."/>
            <person name="Finn R."/>
            <person name="Kale V."/>
            <person name="Holt S."/>
            <person name="Cochrane G."/>
            <person name="Meng A."/>
            <person name="Brown T."/>
            <person name="Cohen L."/>
        </authorList>
    </citation>
    <scope>NUCLEOTIDE SEQUENCE</scope>
    <source>
        <strain evidence="2">CCCM811</strain>
    </source>
</reference>
<dbReference type="AlphaFoldDB" id="A0A7S3ZEE9"/>
<gene>
    <name evidence="2" type="ORF">LGLO00237_LOCUS32562</name>
</gene>
<protein>
    <submittedName>
        <fullName evidence="2">Uncharacterized protein</fullName>
    </submittedName>
</protein>
<name>A0A7S3ZEE9_9EUKA</name>